<reference evidence="4 5" key="1">
    <citation type="submission" date="2021-11" db="EMBL/GenBank/DDBJ databases">
        <authorList>
            <person name="Oh E.-T."/>
            <person name="Kim S.-B."/>
        </authorList>
    </citation>
    <scope>NUCLEOTIDE SEQUENCE [LARGE SCALE GENOMIC DNA]</scope>
    <source>
        <strain evidence="4 5">MMS20-SJTR3</strain>
    </source>
</reference>
<dbReference type="RefSeq" id="WP_230508529.1">
    <property type="nucleotide sequence ID" value="NZ_JAJITD010000003.1"/>
</dbReference>
<name>A0ABS8JR68_9BURK</name>
<evidence type="ECO:0000313" key="5">
    <source>
        <dbReference type="Proteomes" id="UP001431019"/>
    </source>
</evidence>
<feature type="signal peptide" evidence="3">
    <location>
        <begin position="1"/>
        <end position="19"/>
    </location>
</feature>
<comment type="caution">
    <text evidence="4">The sequence shown here is derived from an EMBL/GenBank/DDBJ whole genome shotgun (WGS) entry which is preliminary data.</text>
</comment>
<keyword evidence="3" id="KW-0732">Signal</keyword>
<keyword evidence="2" id="KW-0472">Membrane</keyword>
<dbReference type="EMBL" id="JAJITD010000003">
    <property type="protein sequence ID" value="MCC8392322.1"/>
    <property type="molecule type" value="Genomic_DNA"/>
</dbReference>
<dbReference type="Proteomes" id="UP001431019">
    <property type="component" value="Unassembled WGS sequence"/>
</dbReference>
<keyword evidence="2" id="KW-1133">Transmembrane helix</keyword>
<feature type="coiled-coil region" evidence="1">
    <location>
        <begin position="33"/>
        <end position="81"/>
    </location>
</feature>
<evidence type="ECO:0000256" key="2">
    <source>
        <dbReference type="SAM" id="Phobius"/>
    </source>
</evidence>
<organism evidence="4 5">
    <name type="scientific">Paraburkholderia sejongensis</name>
    <dbReference type="NCBI Taxonomy" id="2886946"/>
    <lineage>
        <taxon>Bacteria</taxon>
        <taxon>Pseudomonadati</taxon>
        <taxon>Pseudomonadota</taxon>
        <taxon>Betaproteobacteria</taxon>
        <taxon>Burkholderiales</taxon>
        <taxon>Burkholderiaceae</taxon>
        <taxon>Paraburkholderia</taxon>
    </lineage>
</organism>
<dbReference type="PROSITE" id="PS51257">
    <property type="entry name" value="PROKAR_LIPOPROTEIN"/>
    <property type="match status" value="1"/>
</dbReference>
<keyword evidence="2" id="KW-0812">Transmembrane</keyword>
<protein>
    <submittedName>
        <fullName evidence="4">Uncharacterized protein</fullName>
    </submittedName>
</protein>
<keyword evidence="1" id="KW-0175">Coiled coil</keyword>
<accession>A0ABS8JR68</accession>
<evidence type="ECO:0000256" key="3">
    <source>
        <dbReference type="SAM" id="SignalP"/>
    </source>
</evidence>
<sequence>MMRLATVLIAVSFSCYVNAAPVAHLGRGTDAANARARAEYAQIDARLQRLEVRAEDAATRAQREETDIRSISDDLARTKQRYDDKLEQKSSVDRQIAIGSLLLSIVSMCVTIWLTAYWVPRINKRTTESFERKKLSLEVWDQFISKYIELGDVIKLLRSPPEKMTEDGLDKIRALRNWLEGLATMATDLSLTDKTITDRLDLVTPMRDFMTVLKAALDKARQYPQPAAGGVQNQEQKIAQYVAEELARELDASPGIKRFCGI</sequence>
<proteinExistence type="predicted"/>
<evidence type="ECO:0000313" key="4">
    <source>
        <dbReference type="EMBL" id="MCC8392322.1"/>
    </source>
</evidence>
<gene>
    <name evidence="4" type="ORF">LJ656_06955</name>
</gene>
<evidence type="ECO:0000256" key="1">
    <source>
        <dbReference type="SAM" id="Coils"/>
    </source>
</evidence>
<keyword evidence="5" id="KW-1185">Reference proteome</keyword>
<feature type="transmembrane region" description="Helical" evidence="2">
    <location>
        <begin position="96"/>
        <end position="119"/>
    </location>
</feature>
<feature type="chain" id="PRO_5045090400" evidence="3">
    <location>
        <begin position="20"/>
        <end position="262"/>
    </location>
</feature>